<feature type="domain" description="FAD linked oxidase N-terminal" evidence="3">
    <location>
        <begin position="74"/>
        <end position="200"/>
    </location>
</feature>
<name>A0A067MG47_BOTB1</name>
<evidence type="ECO:0000259" key="3">
    <source>
        <dbReference type="Pfam" id="PF01565"/>
    </source>
</evidence>
<keyword evidence="2" id="KW-0560">Oxidoreductase</keyword>
<evidence type="ECO:0000313" key="5">
    <source>
        <dbReference type="Proteomes" id="UP000027195"/>
    </source>
</evidence>
<dbReference type="Gene3D" id="3.30.465.10">
    <property type="match status" value="1"/>
</dbReference>
<evidence type="ECO:0000256" key="2">
    <source>
        <dbReference type="ARBA" id="ARBA00023002"/>
    </source>
</evidence>
<dbReference type="SUPFAM" id="SSF56176">
    <property type="entry name" value="FAD-binding/transporter-associated domain-like"/>
    <property type="match status" value="1"/>
</dbReference>
<evidence type="ECO:0000256" key="1">
    <source>
        <dbReference type="ARBA" id="ARBA00005466"/>
    </source>
</evidence>
<dbReference type="Proteomes" id="UP000027195">
    <property type="component" value="Unassembled WGS sequence"/>
</dbReference>
<gene>
    <name evidence="4" type="ORF">BOTBODRAFT_115628</name>
</gene>
<dbReference type="InterPro" id="IPR036318">
    <property type="entry name" value="FAD-bd_PCMH-like_sf"/>
</dbReference>
<dbReference type="InterPro" id="IPR016169">
    <property type="entry name" value="FAD-bd_PCMH_sub2"/>
</dbReference>
<proteinExistence type="inferred from homology"/>
<keyword evidence="5" id="KW-1185">Reference proteome</keyword>
<evidence type="ECO:0000313" key="4">
    <source>
        <dbReference type="EMBL" id="KDQ10551.1"/>
    </source>
</evidence>
<organism evidence="4 5">
    <name type="scientific">Botryobasidium botryosum (strain FD-172 SS1)</name>
    <dbReference type="NCBI Taxonomy" id="930990"/>
    <lineage>
        <taxon>Eukaryota</taxon>
        <taxon>Fungi</taxon>
        <taxon>Dikarya</taxon>
        <taxon>Basidiomycota</taxon>
        <taxon>Agaricomycotina</taxon>
        <taxon>Agaricomycetes</taxon>
        <taxon>Cantharellales</taxon>
        <taxon>Botryobasidiaceae</taxon>
        <taxon>Botryobasidium</taxon>
    </lineage>
</organism>
<feature type="non-terminal residue" evidence="4">
    <location>
        <position position="1"/>
    </location>
</feature>
<accession>A0A067MG47</accession>
<comment type="similarity">
    <text evidence="1">Belongs to the oxygen-dependent FAD-linked oxidoreductase family.</text>
</comment>
<reference evidence="5" key="1">
    <citation type="journal article" date="2014" name="Proc. Natl. Acad. Sci. U.S.A.">
        <title>Extensive sampling of basidiomycete genomes demonstrates inadequacy of the white-rot/brown-rot paradigm for wood decay fungi.</title>
        <authorList>
            <person name="Riley R."/>
            <person name="Salamov A.A."/>
            <person name="Brown D.W."/>
            <person name="Nagy L.G."/>
            <person name="Floudas D."/>
            <person name="Held B.W."/>
            <person name="Levasseur A."/>
            <person name="Lombard V."/>
            <person name="Morin E."/>
            <person name="Otillar R."/>
            <person name="Lindquist E.A."/>
            <person name="Sun H."/>
            <person name="LaButti K.M."/>
            <person name="Schmutz J."/>
            <person name="Jabbour D."/>
            <person name="Luo H."/>
            <person name="Baker S.E."/>
            <person name="Pisabarro A.G."/>
            <person name="Walton J.D."/>
            <person name="Blanchette R.A."/>
            <person name="Henrissat B."/>
            <person name="Martin F."/>
            <person name="Cullen D."/>
            <person name="Hibbett D.S."/>
            <person name="Grigoriev I.V."/>
        </authorList>
    </citation>
    <scope>NUCLEOTIDE SEQUENCE [LARGE SCALE GENOMIC DNA]</scope>
    <source>
        <strain evidence="5">FD-172 SS1</strain>
    </source>
</reference>
<protein>
    <recommendedName>
        <fullName evidence="3">FAD linked oxidase N-terminal domain-containing protein</fullName>
    </recommendedName>
</protein>
<dbReference type="Pfam" id="PF01565">
    <property type="entry name" value="FAD_binding_4"/>
    <property type="match status" value="1"/>
</dbReference>
<dbReference type="GO" id="GO:0050660">
    <property type="term" value="F:flavin adenine dinucleotide binding"/>
    <property type="evidence" value="ECO:0007669"/>
    <property type="project" value="InterPro"/>
</dbReference>
<dbReference type="InterPro" id="IPR050432">
    <property type="entry name" value="FAD-linked_Oxidoreductases_BP"/>
</dbReference>
<dbReference type="OrthoDB" id="9983560at2759"/>
<dbReference type="PANTHER" id="PTHR13878:SF91">
    <property type="entry name" value="FAD BINDING DOMAIN PROTEIN (AFU_ORTHOLOGUE AFUA_6G12070)-RELATED"/>
    <property type="match status" value="1"/>
</dbReference>
<sequence>LVRSLPAAAPCHIPKYDEAACAAVKANWDNANWRARQPGAYQDAAWENGDEPCYVDGPQNVTCQQGLVPYYTAVVLNVEDIQAAVIFAKNNHLRTRIKGVRADTRRKSSGKGSFGIQTIHMKGIAFEDNFIPTACKVPTQKAVTAADAHGVTVVGDGCSSVGAAGGWALGGGHSHLTRLYGLGVDNILQFSVVTADGRARVVNPCQNRDLFWAL</sequence>
<dbReference type="HOGENOM" id="CLU_066494_1_0_1"/>
<dbReference type="PANTHER" id="PTHR13878">
    <property type="entry name" value="GULONOLACTONE OXIDASE"/>
    <property type="match status" value="1"/>
</dbReference>
<dbReference type="InParanoid" id="A0A067MG47"/>
<dbReference type="GO" id="GO:0016491">
    <property type="term" value="F:oxidoreductase activity"/>
    <property type="evidence" value="ECO:0007669"/>
    <property type="project" value="UniProtKB-KW"/>
</dbReference>
<dbReference type="STRING" id="930990.A0A067MG47"/>
<dbReference type="AlphaFoldDB" id="A0A067MG47"/>
<dbReference type="InterPro" id="IPR006094">
    <property type="entry name" value="Oxid_FAD_bind_N"/>
</dbReference>
<dbReference type="EMBL" id="KL198066">
    <property type="protein sequence ID" value="KDQ10551.1"/>
    <property type="molecule type" value="Genomic_DNA"/>
</dbReference>